<feature type="transmembrane region" description="Helical" evidence="2">
    <location>
        <begin position="192"/>
        <end position="214"/>
    </location>
</feature>
<evidence type="ECO:0000313" key="3">
    <source>
        <dbReference type="EMBL" id="SJL06623.1"/>
    </source>
</evidence>
<gene>
    <name evidence="3" type="ORF">ARMOST_09965</name>
</gene>
<name>A0A284RCZ4_ARMOS</name>
<accession>A0A284RCZ4</accession>
<feature type="transmembrane region" description="Helical" evidence="2">
    <location>
        <begin position="31"/>
        <end position="52"/>
    </location>
</feature>
<keyword evidence="2" id="KW-1133">Transmembrane helix</keyword>
<feature type="compositionally biased region" description="Polar residues" evidence="1">
    <location>
        <begin position="295"/>
        <end position="313"/>
    </location>
</feature>
<dbReference type="EMBL" id="FUEG01000007">
    <property type="protein sequence ID" value="SJL06623.1"/>
    <property type="molecule type" value="Genomic_DNA"/>
</dbReference>
<evidence type="ECO:0000313" key="4">
    <source>
        <dbReference type="Proteomes" id="UP000219338"/>
    </source>
</evidence>
<protein>
    <submittedName>
        <fullName evidence="3">Uncharacterized protein</fullName>
    </submittedName>
</protein>
<proteinExistence type="predicted"/>
<dbReference type="Proteomes" id="UP000219338">
    <property type="component" value="Unassembled WGS sequence"/>
</dbReference>
<feature type="transmembrane region" description="Helical" evidence="2">
    <location>
        <begin position="112"/>
        <end position="135"/>
    </location>
</feature>
<dbReference type="AlphaFoldDB" id="A0A284RCZ4"/>
<feature type="transmembrane region" description="Helical" evidence="2">
    <location>
        <begin position="147"/>
        <end position="172"/>
    </location>
</feature>
<feature type="transmembrane region" description="Helical" evidence="2">
    <location>
        <begin position="64"/>
        <end position="92"/>
    </location>
</feature>
<dbReference type="OMA" id="QWLIVII"/>
<keyword evidence="2" id="KW-0472">Membrane</keyword>
<keyword evidence="2" id="KW-0812">Transmembrane</keyword>
<feature type="region of interest" description="Disordered" evidence="1">
    <location>
        <begin position="288"/>
        <end position="318"/>
    </location>
</feature>
<sequence>MAAQAALPPDLTSDDIHYIFESLDMFLNGTILQTLMHGFYTGVLGVTLWSIFNSFAKNSSITRYMMIFIILMLYILTTILLGELWASIYHAFIDEGQNCYMIFSELDGFSPMINQSAWVTGITSCISTFIADFSLIWQCWTVWGQQWLIVIIPVLCTILGTVLKGFDIYHSFDHVKNILNSTYSGTETNWKVAYLALTLTTTLWCTILILYRIISVAGSHHRAGIQSYHRVIEALFESAALYSAVLVIDIVFVAHNMFDGLYVDVLGTTIRGIAPTLLVGRVAAGHARPDDSWQEDSTSTVSSLNFGTGTVSTQDEDVSQSAELVEMDNLDPEQERNSTLIEEEVQETRSLDIV</sequence>
<organism evidence="3 4">
    <name type="scientific">Armillaria ostoyae</name>
    <name type="common">Armillaria root rot fungus</name>
    <dbReference type="NCBI Taxonomy" id="47428"/>
    <lineage>
        <taxon>Eukaryota</taxon>
        <taxon>Fungi</taxon>
        <taxon>Dikarya</taxon>
        <taxon>Basidiomycota</taxon>
        <taxon>Agaricomycotina</taxon>
        <taxon>Agaricomycetes</taxon>
        <taxon>Agaricomycetidae</taxon>
        <taxon>Agaricales</taxon>
        <taxon>Marasmiineae</taxon>
        <taxon>Physalacriaceae</taxon>
        <taxon>Armillaria</taxon>
    </lineage>
</organism>
<reference evidence="4" key="1">
    <citation type="journal article" date="2017" name="Nat. Ecol. Evol.">
        <title>Genome expansion and lineage-specific genetic innovations in the forest pathogenic fungi Armillaria.</title>
        <authorList>
            <person name="Sipos G."/>
            <person name="Prasanna A.N."/>
            <person name="Walter M.C."/>
            <person name="O'Connor E."/>
            <person name="Balint B."/>
            <person name="Krizsan K."/>
            <person name="Kiss B."/>
            <person name="Hess J."/>
            <person name="Varga T."/>
            <person name="Slot J."/>
            <person name="Riley R."/>
            <person name="Boka B."/>
            <person name="Rigling D."/>
            <person name="Barry K."/>
            <person name="Lee J."/>
            <person name="Mihaltcheva S."/>
            <person name="LaButti K."/>
            <person name="Lipzen A."/>
            <person name="Waldron R."/>
            <person name="Moloney N.M."/>
            <person name="Sperisen C."/>
            <person name="Kredics L."/>
            <person name="Vagvoelgyi C."/>
            <person name="Patrignani A."/>
            <person name="Fitzpatrick D."/>
            <person name="Nagy I."/>
            <person name="Doyle S."/>
            <person name="Anderson J.B."/>
            <person name="Grigoriev I.V."/>
            <person name="Gueldener U."/>
            <person name="Muensterkoetter M."/>
            <person name="Nagy L.G."/>
        </authorList>
    </citation>
    <scope>NUCLEOTIDE SEQUENCE [LARGE SCALE GENOMIC DNA]</scope>
    <source>
        <strain evidence="4">C18/9</strain>
    </source>
</reference>
<feature type="transmembrane region" description="Helical" evidence="2">
    <location>
        <begin position="234"/>
        <end position="254"/>
    </location>
</feature>
<keyword evidence="4" id="KW-1185">Reference proteome</keyword>
<evidence type="ECO:0000256" key="1">
    <source>
        <dbReference type="SAM" id="MobiDB-lite"/>
    </source>
</evidence>
<evidence type="ECO:0000256" key="2">
    <source>
        <dbReference type="SAM" id="Phobius"/>
    </source>
</evidence>
<dbReference type="OrthoDB" id="2873242at2759"/>
<dbReference type="STRING" id="47428.A0A284RCZ4"/>